<keyword evidence="1" id="KW-0812">Transmembrane</keyword>
<dbReference type="InParanoid" id="A0A1X7UJY8"/>
<proteinExistence type="predicted"/>
<dbReference type="AlphaFoldDB" id="A0A1X7UJY8"/>
<dbReference type="EnsemblMetazoa" id="Aqu2.1.28063_001">
    <property type="protein sequence ID" value="Aqu2.1.28063_001"/>
    <property type="gene ID" value="Aqu2.1.28063"/>
</dbReference>
<feature type="transmembrane region" description="Helical" evidence="1">
    <location>
        <begin position="12"/>
        <end position="34"/>
    </location>
</feature>
<evidence type="ECO:0000256" key="1">
    <source>
        <dbReference type="SAM" id="Phobius"/>
    </source>
</evidence>
<evidence type="ECO:0000313" key="2">
    <source>
        <dbReference type="EnsemblMetazoa" id="Aqu2.1.28063_001"/>
    </source>
</evidence>
<keyword evidence="1" id="KW-0472">Membrane</keyword>
<name>A0A1X7UJY8_AMPQE</name>
<accession>A0A1X7UJY8</accession>
<organism evidence="2">
    <name type="scientific">Amphimedon queenslandica</name>
    <name type="common">Sponge</name>
    <dbReference type="NCBI Taxonomy" id="400682"/>
    <lineage>
        <taxon>Eukaryota</taxon>
        <taxon>Metazoa</taxon>
        <taxon>Porifera</taxon>
        <taxon>Demospongiae</taxon>
        <taxon>Heteroscleromorpha</taxon>
        <taxon>Haplosclerida</taxon>
        <taxon>Niphatidae</taxon>
        <taxon>Amphimedon</taxon>
    </lineage>
</organism>
<reference evidence="2" key="1">
    <citation type="submission" date="2017-05" db="UniProtKB">
        <authorList>
            <consortium name="EnsemblMetazoa"/>
        </authorList>
    </citation>
    <scope>IDENTIFICATION</scope>
</reference>
<keyword evidence="1" id="KW-1133">Transmembrane helix</keyword>
<sequence length="52" mass="5421">MFVNAVPGEPMVSLHLSVSNSLSVLTVLLLLLLVDISDLESSSVSRGYSSGS</sequence>
<protein>
    <submittedName>
        <fullName evidence="2">Uncharacterized protein</fullName>
    </submittedName>
</protein>